<evidence type="ECO:0000256" key="6">
    <source>
        <dbReference type="ARBA" id="ARBA00022692"/>
    </source>
</evidence>
<dbReference type="CDD" id="cd16914">
    <property type="entry name" value="EcfT"/>
    <property type="match status" value="1"/>
</dbReference>
<evidence type="ECO:0000256" key="2">
    <source>
        <dbReference type="ARBA" id="ARBA00005660"/>
    </source>
</evidence>
<evidence type="ECO:0000256" key="4">
    <source>
        <dbReference type="ARBA" id="ARBA00022448"/>
    </source>
</evidence>
<dbReference type="EMBL" id="JASOOE010000013">
    <property type="protein sequence ID" value="MDK7187720.1"/>
    <property type="molecule type" value="Genomic_DNA"/>
</dbReference>
<dbReference type="RefSeq" id="WP_016648642.1">
    <property type="nucleotide sequence ID" value="NZ_CAUPDI010000002.1"/>
</dbReference>
<dbReference type="HAMAP" id="MF_01461">
    <property type="entry name" value="EcfT"/>
    <property type="match status" value="1"/>
</dbReference>
<evidence type="ECO:0000313" key="11">
    <source>
        <dbReference type="Proteomes" id="UP001229251"/>
    </source>
</evidence>
<dbReference type="PANTHER" id="PTHR33514:SF13">
    <property type="entry name" value="PROTEIN ABCI12, CHLOROPLASTIC"/>
    <property type="match status" value="1"/>
</dbReference>
<dbReference type="InterPro" id="IPR024919">
    <property type="entry name" value="EcfT"/>
</dbReference>
<evidence type="ECO:0000256" key="1">
    <source>
        <dbReference type="ARBA" id="ARBA00004651"/>
    </source>
</evidence>
<comment type="subunit">
    <text evidence="9">Forms a stable energy-coupling factor (ECF) transporter complex composed of 2 membrane-embedded substrate-binding proteins (S component), 2 ATP-binding proteins (A component) and 2 transmembrane proteins (T component).</text>
</comment>
<comment type="caution">
    <text evidence="10">The sequence shown here is derived from an EMBL/GenBank/DDBJ whole genome shotgun (WGS) entry which is preliminary data.</text>
</comment>
<keyword evidence="7 9" id="KW-1133">Transmembrane helix</keyword>
<name>A0AAJ1Q5B4_9LACT</name>
<dbReference type="GO" id="GO:0005886">
    <property type="term" value="C:plasma membrane"/>
    <property type="evidence" value="ECO:0007669"/>
    <property type="project" value="UniProtKB-SubCell"/>
</dbReference>
<dbReference type="Pfam" id="PF02361">
    <property type="entry name" value="CbiQ"/>
    <property type="match status" value="1"/>
</dbReference>
<proteinExistence type="inferred from homology"/>
<evidence type="ECO:0000256" key="5">
    <source>
        <dbReference type="ARBA" id="ARBA00022475"/>
    </source>
</evidence>
<feature type="transmembrane region" description="Helical" evidence="9">
    <location>
        <begin position="92"/>
        <end position="113"/>
    </location>
</feature>
<evidence type="ECO:0000256" key="7">
    <source>
        <dbReference type="ARBA" id="ARBA00022989"/>
    </source>
</evidence>
<keyword evidence="6 9" id="KW-0812">Transmembrane</keyword>
<keyword evidence="8 9" id="KW-0472">Membrane</keyword>
<protein>
    <recommendedName>
        <fullName evidence="3 9">Energy-coupling factor transporter transmembrane protein EcfT</fullName>
        <shortName evidence="9">ECF transporter T component EcfT</shortName>
    </recommendedName>
</protein>
<comment type="similarity">
    <text evidence="2 9">Belongs to the energy-coupling factor EcfT family.</text>
</comment>
<evidence type="ECO:0000256" key="9">
    <source>
        <dbReference type="HAMAP-Rule" id="MF_01461"/>
    </source>
</evidence>
<evidence type="ECO:0000256" key="3">
    <source>
        <dbReference type="ARBA" id="ARBA00014042"/>
    </source>
</evidence>
<dbReference type="InterPro" id="IPR003339">
    <property type="entry name" value="ABC/ECF_trnsptr_transmembrane"/>
</dbReference>
<organism evidence="10 11">
    <name type="scientific">Facklamia hominis</name>
    <dbReference type="NCBI Taxonomy" id="178214"/>
    <lineage>
        <taxon>Bacteria</taxon>
        <taxon>Bacillati</taxon>
        <taxon>Bacillota</taxon>
        <taxon>Bacilli</taxon>
        <taxon>Lactobacillales</taxon>
        <taxon>Aerococcaceae</taxon>
        <taxon>Facklamia</taxon>
    </lineage>
</organism>
<keyword evidence="5 9" id="KW-1003">Cell membrane</keyword>
<sequence>MNQLIIGRYIQMDSLVHQLDPRTKLLTTFYFILIVFFANSLASYAVLLVFILLGVKLSRIPIKFFFKGLKPMFWIILFTVIFQLLFTQGGKSYFSFGFISITSLGLQNAFYIFMRLFLIIMMSTLMTLTTAPLELTDGIEHLMRPLAKVGFPAHEVALMLSIALRYVPTLMDEATTIMNAQRSRGVEFDEGSIMQRMKAVVPILVPLFVSAFNRAEELATAMESRGYHGSEGRSKYRQLSLQRADVLVALSLILWTGLVFFFRF</sequence>
<keyword evidence="4 9" id="KW-0813">Transport</keyword>
<accession>A0AAJ1Q5B4</accession>
<feature type="transmembrane region" description="Helical" evidence="9">
    <location>
        <begin position="64"/>
        <end position="86"/>
    </location>
</feature>
<evidence type="ECO:0000256" key="8">
    <source>
        <dbReference type="ARBA" id="ARBA00023136"/>
    </source>
</evidence>
<evidence type="ECO:0000313" key="10">
    <source>
        <dbReference type="EMBL" id="MDK7187720.1"/>
    </source>
</evidence>
<comment type="function">
    <text evidence="9">Transmembrane (T) component of an energy-coupling factor (ECF) ABC-transporter complex. Unlike classic ABC transporters this ECF transporter provides the energy necessary to transport a number of different substrates.</text>
</comment>
<dbReference type="GO" id="GO:0022857">
    <property type="term" value="F:transmembrane transporter activity"/>
    <property type="evidence" value="ECO:0007669"/>
    <property type="project" value="UniProtKB-UniRule"/>
</dbReference>
<feature type="transmembrane region" description="Helical" evidence="9">
    <location>
        <begin position="29"/>
        <end position="52"/>
    </location>
</feature>
<dbReference type="AlphaFoldDB" id="A0AAJ1Q5B4"/>
<reference evidence="10" key="1">
    <citation type="submission" date="2023-05" db="EMBL/GenBank/DDBJ databases">
        <title>Cataloging the Phylogenetic Diversity of Human Bladder Bacteria.</title>
        <authorList>
            <person name="Du J."/>
        </authorList>
    </citation>
    <scope>NUCLEOTIDE SEQUENCE</scope>
    <source>
        <strain evidence="10">UMB1231</strain>
    </source>
</reference>
<dbReference type="Proteomes" id="UP001229251">
    <property type="component" value="Unassembled WGS sequence"/>
</dbReference>
<feature type="transmembrane region" description="Helical" evidence="9">
    <location>
        <begin position="244"/>
        <end position="262"/>
    </location>
</feature>
<comment type="subcellular location">
    <subcellularLocation>
        <location evidence="1 9">Cell membrane</location>
        <topology evidence="1 9">Multi-pass membrane protein</topology>
    </subcellularLocation>
</comment>
<gene>
    <name evidence="9" type="primary">ecfT</name>
    <name evidence="10" type="ORF">QP433_06975</name>
</gene>
<dbReference type="PANTHER" id="PTHR33514">
    <property type="entry name" value="PROTEIN ABCI12, CHLOROPLASTIC"/>
    <property type="match status" value="1"/>
</dbReference>